<dbReference type="RefSeq" id="WP_108720288.1">
    <property type="nucleotide sequence ID" value="NZ_VENP01000001.1"/>
</dbReference>
<protein>
    <submittedName>
        <fullName evidence="4">SDR family NAD(P)-dependent oxidoreductase</fullName>
    </submittedName>
</protein>
<dbReference type="PANTHER" id="PTHR43669">
    <property type="entry name" value="5-KETO-D-GLUCONATE 5-REDUCTASE"/>
    <property type="match status" value="1"/>
</dbReference>
<reference evidence="4 5" key="1">
    <citation type="submission" date="2019-06" db="EMBL/GenBank/DDBJ databases">
        <title>Draft genome sequence of Miniimonas arenae KCTC 19750T isolated from sea sand.</title>
        <authorList>
            <person name="Park S.-J."/>
        </authorList>
    </citation>
    <scope>NUCLEOTIDE SEQUENCE [LARGE SCALE GENOMIC DNA]</scope>
    <source>
        <strain evidence="4 5">KCTC 19750</strain>
    </source>
</reference>
<dbReference type="PANTHER" id="PTHR43669:SF3">
    <property type="entry name" value="ALCOHOL DEHYDROGENASE, PUTATIVE (AFU_ORTHOLOGUE AFUA_3G03445)-RELATED"/>
    <property type="match status" value="1"/>
</dbReference>
<organism evidence="4 5">
    <name type="scientific">Miniimonas arenae</name>
    <dbReference type="NCBI Taxonomy" id="676201"/>
    <lineage>
        <taxon>Bacteria</taxon>
        <taxon>Bacillati</taxon>
        <taxon>Actinomycetota</taxon>
        <taxon>Actinomycetes</taxon>
        <taxon>Micrococcales</taxon>
        <taxon>Beutenbergiaceae</taxon>
        <taxon>Miniimonas</taxon>
    </lineage>
</organism>
<dbReference type="InterPro" id="IPR002347">
    <property type="entry name" value="SDR_fam"/>
</dbReference>
<dbReference type="PRINTS" id="PR00081">
    <property type="entry name" value="GDHRDH"/>
</dbReference>
<dbReference type="InterPro" id="IPR036291">
    <property type="entry name" value="NAD(P)-bd_dom_sf"/>
</dbReference>
<feature type="region of interest" description="Disordered" evidence="3">
    <location>
        <begin position="259"/>
        <end position="292"/>
    </location>
</feature>
<comment type="similarity">
    <text evidence="1">Belongs to the short-chain dehydrogenases/reductases (SDR) family.</text>
</comment>
<dbReference type="GO" id="GO:0016491">
    <property type="term" value="F:oxidoreductase activity"/>
    <property type="evidence" value="ECO:0007669"/>
    <property type="project" value="UniProtKB-KW"/>
</dbReference>
<comment type="caution">
    <text evidence="4">The sequence shown here is derived from an EMBL/GenBank/DDBJ whole genome shotgun (WGS) entry which is preliminary data.</text>
</comment>
<dbReference type="Pfam" id="PF00106">
    <property type="entry name" value="adh_short"/>
    <property type="match status" value="1"/>
</dbReference>
<sequence>MADATADDTADGGTPAVSPAPAEVALVTGASRGIGRAVALGLARAGLRVGLLARDGEALAEAAAELTAAGGRAAFAVADVSDAEAVRDAVAALVADLGPVDLLVNNAGRIDAEVPLWEADVEQWHGVVATNLLGSFHVSRAVLPAMVARGGGRTVDIVSGAGARDWDVASAYTATKAGQLRLVGHVHEAGFARGLRAFGVAPGTVETRMSTSMLVHRNRTEFTPVERTVDLVAAIGRGELDDWSGRYLRVTHDDVTSLRAHGTPAPGARRLGITPWGEDDPNAGEGLVPPAR</sequence>
<proteinExistence type="inferred from homology"/>
<name>A0A5C5BH46_9MICO</name>
<dbReference type="OrthoDB" id="658698at2"/>
<keyword evidence="5" id="KW-1185">Reference proteome</keyword>
<dbReference type="CDD" id="cd05233">
    <property type="entry name" value="SDR_c"/>
    <property type="match status" value="1"/>
</dbReference>
<dbReference type="Gene3D" id="3.40.50.720">
    <property type="entry name" value="NAD(P)-binding Rossmann-like Domain"/>
    <property type="match status" value="1"/>
</dbReference>
<evidence type="ECO:0000313" key="5">
    <source>
        <dbReference type="Proteomes" id="UP000313849"/>
    </source>
</evidence>
<accession>A0A5C5BH46</accession>
<evidence type="ECO:0000256" key="3">
    <source>
        <dbReference type="SAM" id="MobiDB-lite"/>
    </source>
</evidence>
<dbReference type="EMBL" id="VENP01000001">
    <property type="protein sequence ID" value="TNU77218.1"/>
    <property type="molecule type" value="Genomic_DNA"/>
</dbReference>
<dbReference type="Proteomes" id="UP000313849">
    <property type="component" value="Unassembled WGS sequence"/>
</dbReference>
<evidence type="ECO:0000313" key="4">
    <source>
        <dbReference type="EMBL" id="TNU77218.1"/>
    </source>
</evidence>
<evidence type="ECO:0000256" key="2">
    <source>
        <dbReference type="ARBA" id="ARBA00023002"/>
    </source>
</evidence>
<dbReference type="AlphaFoldDB" id="A0A5C5BH46"/>
<keyword evidence="2" id="KW-0560">Oxidoreductase</keyword>
<evidence type="ECO:0000256" key="1">
    <source>
        <dbReference type="ARBA" id="ARBA00006484"/>
    </source>
</evidence>
<gene>
    <name evidence="4" type="ORF">FH969_00065</name>
</gene>
<dbReference type="SUPFAM" id="SSF51735">
    <property type="entry name" value="NAD(P)-binding Rossmann-fold domains"/>
    <property type="match status" value="1"/>
</dbReference>